<keyword evidence="1" id="KW-0175">Coiled coil</keyword>
<evidence type="ECO:0008006" key="5">
    <source>
        <dbReference type="Google" id="ProtNLM"/>
    </source>
</evidence>
<dbReference type="EMBL" id="JADGJD010001097">
    <property type="protein sequence ID" value="KAJ3046759.1"/>
    <property type="molecule type" value="Genomic_DNA"/>
</dbReference>
<feature type="compositionally biased region" description="Low complexity" evidence="2">
    <location>
        <begin position="141"/>
        <end position="156"/>
    </location>
</feature>
<feature type="region of interest" description="Disordered" evidence="2">
    <location>
        <begin position="141"/>
        <end position="166"/>
    </location>
</feature>
<keyword evidence="4" id="KW-1185">Reference proteome</keyword>
<evidence type="ECO:0000313" key="4">
    <source>
        <dbReference type="Proteomes" id="UP001212841"/>
    </source>
</evidence>
<gene>
    <name evidence="3" type="ORF">HK097_000534</name>
</gene>
<organism evidence="3 4">
    <name type="scientific">Rhizophlyctis rosea</name>
    <dbReference type="NCBI Taxonomy" id="64517"/>
    <lineage>
        <taxon>Eukaryota</taxon>
        <taxon>Fungi</taxon>
        <taxon>Fungi incertae sedis</taxon>
        <taxon>Chytridiomycota</taxon>
        <taxon>Chytridiomycota incertae sedis</taxon>
        <taxon>Chytridiomycetes</taxon>
        <taxon>Rhizophlyctidales</taxon>
        <taxon>Rhizophlyctidaceae</taxon>
        <taxon>Rhizophlyctis</taxon>
    </lineage>
</organism>
<evidence type="ECO:0000256" key="1">
    <source>
        <dbReference type="SAM" id="Coils"/>
    </source>
</evidence>
<dbReference type="Pfam" id="PF08315">
    <property type="entry name" value="cwf18"/>
    <property type="match status" value="1"/>
</dbReference>
<feature type="region of interest" description="Disordered" evidence="2">
    <location>
        <begin position="17"/>
        <end position="67"/>
    </location>
</feature>
<feature type="coiled-coil region" evidence="1">
    <location>
        <begin position="71"/>
        <end position="131"/>
    </location>
</feature>
<protein>
    <recommendedName>
        <fullName evidence="5">Coiled-coil domain-containing protein 12</fullName>
    </recommendedName>
</protein>
<dbReference type="Proteomes" id="UP001212841">
    <property type="component" value="Unassembled WGS sequence"/>
</dbReference>
<accession>A0AAD5S7X9</accession>
<dbReference type="PANTHER" id="PTHR31551">
    <property type="entry name" value="PRE-MRNA-SPLICING FACTOR CWF18"/>
    <property type="match status" value="1"/>
</dbReference>
<evidence type="ECO:0000256" key="2">
    <source>
        <dbReference type="SAM" id="MobiDB-lite"/>
    </source>
</evidence>
<dbReference type="AlphaFoldDB" id="A0AAD5S7X9"/>
<sequence>MNLEEQARQRKERLARLRNAKSNAAASSDAPSDNAADKPALRFRNYDPISEDLTKHKEAPPPVGPTAKDLVETVEGQVEKFAHEALEAEKQRSKEVDLVALAPKKPNWDLKRDLEKKMEKLDRKTQSAIADLIRERLQKAGDVSEAAGAADAARAAALDEDAMDED</sequence>
<feature type="compositionally biased region" description="Low complexity" evidence="2">
    <location>
        <begin position="20"/>
        <end position="34"/>
    </location>
</feature>
<name>A0AAD5S7X9_9FUNG</name>
<dbReference type="GO" id="GO:0005684">
    <property type="term" value="C:U2-type spliceosomal complex"/>
    <property type="evidence" value="ECO:0007669"/>
    <property type="project" value="TreeGrafter"/>
</dbReference>
<dbReference type="PANTHER" id="PTHR31551:SF1">
    <property type="entry name" value="COILED-COIL DOMAIN-CONTAINING PROTEIN 12"/>
    <property type="match status" value="1"/>
</dbReference>
<dbReference type="GO" id="GO:0071014">
    <property type="term" value="C:post-mRNA release spliceosomal complex"/>
    <property type="evidence" value="ECO:0007669"/>
    <property type="project" value="TreeGrafter"/>
</dbReference>
<proteinExistence type="predicted"/>
<reference evidence="3" key="1">
    <citation type="submission" date="2020-05" db="EMBL/GenBank/DDBJ databases">
        <title>Phylogenomic resolution of chytrid fungi.</title>
        <authorList>
            <person name="Stajich J.E."/>
            <person name="Amses K."/>
            <person name="Simmons R."/>
            <person name="Seto K."/>
            <person name="Myers J."/>
            <person name="Bonds A."/>
            <person name="Quandt C.A."/>
            <person name="Barry K."/>
            <person name="Liu P."/>
            <person name="Grigoriev I."/>
            <person name="Longcore J.E."/>
            <person name="James T.Y."/>
        </authorList>
    </citation>
    <scope>NUCLEOTIDE SEQUENCE</scope>
    <source>
        <strain evidence="3">JEL0318</strain>
    </source>
</reference>
<comment type="caution">
    <text evidence="3">The sequence shown here is derived from an EMBL/GenBank/DDBJ whole genome shotgun (WGS) entry which is preliminary data.</text>
</comment>
<evidence type="ECO:0000313" key="3">
    <source>
        <dbReference type="EMBL" id="KAJ3046759.1"/>
    </source>
</evidence>
<dbReference type="InterPro" id="IPR013169">
    <property type="entry name" value="mRNA_splic_Cwf18-like"/>
</dbReference>